<dbReference type="RefSeq" id="XP_005834287.1">
    <property type="nucleotide sequence ID" value="XM_005834230.1"/>
</dbReference>
<evidence type="ECO:0000256" key="5">
    <source>
        <dbReference type="ARBA" id="ARBA00023034"/>
    </source>
</evidence>
<feature type="domain" description="Alpha 1,4-glycosyltransferase" evidence="7">
    <location>
        <begin position="227"/>
        <end position="370"/>
    </location>
</feature>
<reference evidence="8 10" key="1">
    <citation type="journal article" date="2012" name="Nature">
        <title>Algal genomes reveal evolutionary mosaicism and the fate of nucleomorphs.</title>
        <authorList>
            <consortium name="DOE Joint Genome Institute"/>
            <person name="Curtis B.A."/>
            <person name="Tanifuji G."/>
            <person name="Burki F."/>
            <person name="Gruber A."/>
            <person name="Irimia M."/>
            <person name="Maruyama S."/>
            <person name="Arias M.C."/>
            <person name="Ball S.G."/>
            <person name="Gile G.H."/>
            <person name="Hirakawa Y."/>
            <person name="Hopkins J.F."/>
            <person name="Kuo A."/>
            <person name="Rensing S.A."/>
            <person name="Schmutz J."/>
            <person name="Symeonidi A."/>
            <person name="Elias M."/>
            <person name="Eveleigh R.J."/>
            <person name="Herman E.K."/>
            <person name="Klute M.J."/>
            <person name="Nakayama T."/>
            <person name="Obornik M."/>
            <person name="Reyes-Prieto A."/>
            <person name="Armbrust E.V."/>
            <person name="Aves S.J."/>
            <person name="Beiko R.G."/>
            <person name="Coutinho P."/>
            <person name="Dacks J.B."/>
            <person name="Durnford D.G."/>
            <person name="Fast N.M."/>
            <person name="Green B.R."/>
            <person name="Grisdale C.J."/>
            <person name="Hempel F."/>
            <person name="Henrissat B."/>
            <person name="Hoppner M.P."/>
            <person name="Ishida K."/>
            <person name="Kim E."/>
            <person name="Koreny L."/>
            <person name="Kroth P.G."/>
            <person name="Liu Y."/>
            <person name="Malik S.B."/>
            <person name="Maier U.G."/>
            <person name="McRose D."/>
            <person name="Mock T."/>
            <person name="Neilson J.A."/>
            <person name="Onodera N.T."/>
            <person name="Poole A.M."/>
            <person name="Pritham E.J."/>
            <person name="Richards T.A."/>
            <person name="Rocap G."/>
            <person name="Roy S.W."/>
            <person name="Sarai C."/>
            <person name="Schaack S."/>
            <person name="Shirato S."/>
            <person name="Slamovits C.H."/>
            <person name="Spencer D.F."/>
            <person name="Suzuki S."/>
            <person name="Worden A.Z."/>
            <person name="Zauner S."/>
            <person name="Barry K."/>
            <person name="Bell C."/>
            <person name="Bharti A.K."/>
            <person name="Crow J.A."/>
            <person name="Grimwood J."/>
            <person name="Kramer R."/>
            <person name="Lindquist E."/>
            <person name="Lucas S."/>
            <person name="Salamov A."/>
            <person name="McFadden G.I."/>
            <person name="Lane C.E."/>
            <person name="Keeling P.J."/>
            <person name="Gray M.W."/>
            <person name="Grigoriev I.V."/>
            <person name="Archibald J.M."/>
        </authorList>
    </citation>
    <scope>NUCLEOTIDE SEQUENCE</scope>
    <source>
        <strain evidence="8 10">CCMP2712</strain>
    </source>
</reference>
<keyword evidence="10" id="KW-1185">Reference proteome</keyword>
<dbReference type="PaxDb" id="55529-EKX47307"/>
<dbReference type="InterPro" id="IPR007652">
    <property type="entry name" value="A1-4-GlycosylTfrase_dom"/>
</dbReference>
<dbReference type="EnsemblProtists" id="EKX47307">
    <property type="protein sequence ID" value="EKX47307"/>
    <property type="gene ID" value="GUITHDRAFT_106757"/>
</dbReference>
<dbReference type="InterPro" id="IPR051981">
    <property type="entry name" value="Glycosyltransf_32"/>
</dbReference>
<evidence type="ECO:0000256" key="6">
    <source>
        <dbReference type="ARBA" id="ARBA00023136"/>
    </source>
</evidence>
<keyword evidence="4" id="KW-0808">Transferase</keyword>
<keyword evidence="3" id="KW-0328">Glycosyltransferase</keyword>
<dbReference type="OrthoDB" id="409543at2759"/>
<dbReference type="Pfam" id="PF04488">
    <property type="entry name" value="Gly_transf_sug"/>
    <property type="match status" value="1"/>
</dbReference>
<evidence type="ECO:0000313" key="10">
    <source>
        <dbReference type="Proteomes" id="UP000011087"/>
    </source>
</evidence>
<evidence type="ECO:0000256" key="4">
    <source>
        <dbReference type="ARBA" id="ARBA00022679"/>
    </source>
</evidence>
<reference evidence="10" key="2">
    <citation type="submission" date="2012-11" db="EMBL/GenBank/DDBJ databases">
        <authorList>
            <person name="Kuo A."/>
            <person name="Curtis B.A."/>
            <person name="Tanifuji G."/>
            <person name="Burki F."/>
            <person name="Gruber A."/>
            <person name="Irimia M."/>
            <person name="Maruyama S."/>
            <person name="Arias M.C."/>
            <person name="Ball S.G."/>
            <person name="Gile G.H."/>
            <person name="Hirakawa Y."/>
            <person name="Hopkins J.F."/>
            <person name="Rensing S.A."/>
            <person name="Schmutz J."/>
            <person name="Symeonidi A."/>
            <person name="Elias M."/>
            <person name="Eveleigh R.J."/>
            <person name="Herman E.K."/>
            <person name="Klute M.J."/>
            <person name="Nakayama T."/>
            <person name="Obornik M."/>
            <person name="Reyes-Prieto A."/>
            <person name="Armbrust E.V."/>
            <person name="Aves S.J."/>
            <person name="Beiko R.G."/>
            <person name="Coutinho P."/>
            <person name="Dacks J.B."/>
            <person name="Durnford D.G."/>
            <person name="Fast N.M."/>
            <person name="Green B.R."/>
            <person name="Grisdale C."/>
            <person name="Hempe F."/>
            <person name="Henrissat B."/>
            <person name="Hoppner M.P."/>
            <person name="Ishida K.-I."/>
            <person name="Kim E."/>
            <person name="Koreny L."/>
            <person name="Kroth P.G."/>
            <person name="Liu Y."/>
            <person name="Malik S.-B."/>
            <person name="Maier U.G."/>
            <person name="McRose D."/>
            <person name="Mock T."/>
            <person name="Neilson J.A."/>
            <person name="Onodera N.T."/>
            <person name="Poole A.M."/>
            <person name="Pritham E.J."/>
            <person name="Richards T.A."/>
            <person name="Rocap G."/>
            <person name="Roy S.W."/>
            <person name="Sarai C."/>
            <person name="Schaack S."/>
            <person name="Shirato S."/>
            <person name="Slamovits C.H."/>
            <person name="Spencer D.F."/>
            <person name="Suzuki S."/>
            <person name="Worden A.Z."/>
            <person name="Zauner S."/>
            <person name="Barry K."/>
            <person name="Bell C."/>
            <person name="Bharti A.K."/>
            <person name="Crow J.A."/>
            <person name="Grimwood J."/>
            <person name="Kramer R."/>
            <person name="Lindquist E."/>
            <person name="Lucas S."/>
            <person name="Salamov A."/>
            <person name="McFadden G.I."/>
            <person name="Lane C.E."/>
            <person name="Keeling P.J."/>
            <person name="Gray M.W."/>
            <person name="Grigoriev I.V."/>
            <person name="Archibald J.M."/>
        </authorList>
    </citation>
    <scope>NUCLEOTIDE SEQUENCE</scope>
    <source>
        <strain evidence="10">CCMP2712</strain>
    </source>
</reference>
<evidence type="ECO:0000256" key="2">
    <source>
        <dbReference type="ARBA" id="ARBA00009003"/>
    </source>
</evidence>
<dbReference type="InterPro" id="IPR029044">
    <property type="entry name" value="Nucleotide-diphossugar_trans"/>
</dbReference>
<dbReference type="InterPro" id="IPR007577">
    <property type="entry name" value="GlycoTrfase_DXD_sugar-bd_CS"/>
</dbReference>
<evidence type="ECO:0000313" key="9">
    <source>
        <dbReference type="EnsemblProtists" id="EKX47307"/>
    </source>
</evidence>
<dbReference type="STRING" id="905079.L1JG78"/>
<dbReference type="GO" id="GO:0006688">
    <property type="term" value="P:glycosphingolipid biosynthetic process"/>
    <property type="evidence" value="ECO:0007669"/>
    <property type="project" value="TreeGrafter"/>
</dbReference>
<dbReference type="PANTHER" id="PTHR12042">
    <property type="entry name" value="LACTOSYLCERAMIDE 4-ALPHA-GALACTOSYLTRANSFERASE ALPHA- 1,4-GALACTOSYLTRANSFERASE"/>
    <property type="match status" value="1"/>
</dbReference>
<dbReference type="EMBL" id="JH992990">
    <property type="protein sequence ID" value="EKX47307.1"/>
    <property type="molecule type" value="Genomic_DNA"/>
</dbReference>
<evidence type="ECO:0000256" key="3">
    <source>
        <dbReference type="ARBA" id="ARBA00022676"/>
    </source>
</evidence>
<name>L1JG78_GUITC</name>
<accession>L1JG78</accession>
<comment type="subcellular location">
    <subcellularLocation>
        <location evidence="1">Golgi apparatus membrane</location>
        <topology evidence="1">Single-pass type II membrane protein</topology>
    </subcellularLocation>
</comment>
<dbReference type="GeneID" id="17304073"/>
<keyword evidence="5" id="KW-0333">Golgi apparatus</keyword>
<organism evidence="8">
    <name type="scientific">Guillardia theta (strain CCMP2712)</name>
    <name type="common">Cryptophyte</name>
    <dbReference type="NCBI Taxonomy" id="905079"/>
    <lineage>
        <taxon>Eukaryota</taxon>
        <taxon>Cryptophyceae</taxon>
        <taxon>Pyrenomonadales</taxon>
        <taxon>Geminigeraceae</taxon>
        <taxon>Guillardia</taxon>
    </lineage>
</organism>
<protein>
    <recommendedName>
        <fullName evidence="7">Alpha 1,4-glycosyltransferase domain-containing protein</fullName>
    </recommendedName>
</protein>
<reference evidence="9" key="3">
    <citation type="submission" date="2016-03" db="UniProtKB">
        <authorList>
            <consortium name="EnsemblProtists"/>
        </authorList>
    </citation>
    <scope>IDENTIFICATION</scope>
</reference>
<evidence type="ECO:0000256" key="1">
    <source>
        <dbReference type="ARBA" id="ARBA00004323"/>
    </source>
</evidence>
<gene>
    <name evidence="8" type="ORF">GUITHDRAFT_106757</name>
</gene>
<dbReference type="GO" id="GO:0000139">
    <property type="term" value="C:Golgi membrane"/>
    <property type="evidence" value="ECO:0007669"/>
    <property type="project" value="UniProtKB-SubCell"/>
</dbReference>
<dbReference type="HOGENOM" id="CLU_545702_0_0_1"/>
<dbReference type="GO" id="GO:0016758">
    <property type="term" value="F:hexosyltransferase activity"/>
    <property type="evidence" value="ECO:0007669"/>
    <property type="project" value="TreeGrafter"/>
</dbReference>
<sequence length="500" mass="57370">MVVIFSCSQSVEEKLLLVEDTSIRKQTHPALMRELNKRHVKAEASGWRALALDLEAVRFVEGPWTASDNEQRVSQVAHFIHYYDSSIRPLHACKIEAFLNKNPGHTALVHVKNSETLSRSFPVKSERVQLRVINLTEDFHATPMEEWFQSGVWQTALHKALDLCDGLRLAIIYKYGGRSCYVDLDMVSLNRIDHNGSVLVAMDEGQRSTWETPWGAHFYLGTDFFQFPPRHQFVNDLMKSLPSHFSPSGYALLGPSLFSAVYQDKCLRENETRPSYCNSMTILEPKAFHPVNMFNRLRRNDEGQGNDLQDNSVVLSFPWTERCTQIKEIIQSSIGMHMWDTKRGSLNLDLSTNSMLAKITQVTCPLSYQLTSQRASDRRQQVEGSELWDRPDLVPRRMHLIESVRRSARAGDKNLSSSVLHLTLLARELREKADVEESPKVFSQLYREALLLSSLALRLRPKDPWALKEAEEAGGSLTRKWRRRLLALHHSRLPHRFLPS</sequence>
<dbReference type="Gene3D" id="3.90.550.20">
    <property type="match status" value="1"/>
</dbReference>
<dbReference type="KEGG" id="gtt:GUITHDRAFT_106757"/>
<comment type="similarity">
    <text evidence="2">Belongs to the glycosyltransferase 32 family.</text>
</comment>
<evidence type="ECO:0000313" key="8">
    <source>
        <dbReference type="EMBL" id="EKX47307.1"/>
    </source>
</evidence>
<dbReference type="AlphaFoldDB" id="L1JG78"/>
<keyword evidence="6" id="KW-0472">Membrane</keyword>
<dbReference type="PANTHER" id="PTHR12042:SF21">
    <property type="entry name" value="ALPHA1,4-GALACTOSYLTRANSFERASE 1-RELATED"/>
    <property type="match status" value="1"/>
</dbReference>
<dbReference type="Proteomes" id="UP000011087">
    <property type="component" value="Unassembled WGS sequence"/>
</dbReference>
<evidence type="ECO:0000259" key="7">
    <source>
        <dbReference type="Pfam" id="PF04572"/>
    </source>
</evidence>
<dbReference type="Pfam" id="PF04572">
    <property type="entry name" value="Gb3_synth"/>
    <property type="match status" value="1"/>
</dbReference>
<dbReference type="eggNOG" id="KOG1928">
    <property type="taxonomic scope" value="Eukaryota"/>
</dbReference>
<proteinExistence type="inferred from homology"/>
<dbReference type="SUPFAM" id="SSF53448">
    <property type="entry name" value="Nucleotide-diphospho-sugar transferases"/>
    <property type="match status" value="1"/>
</dbReference>